<keyword evidence="2" id="KW-1185">Reference proteome</keyword>
<accession>A0A4Y2JE00</accession>
<reference evidence="1 2" key="1">
    <citation type="journal article" date="2019" name="Sci. Rep.">
        <title>Orb-weaving spider Araneus ventricosus genome elucidates the spidroin gene catalogue.</title>
        <authorList>
            <person name="Kono N."/>
            <person name="Nakamura H."/>
            <person name="Ohtoshi R."/>
            <person name="Moran D.A.P."/>
            <person name="Shinohara A."/>
            <person name="Yoshida Y."/>
            <person name="Fujiwara M."/>
            <person name="Mori M."/>
            <person name="Tomita M."/>
            <person name="Arakawa K."/>
        </authorList>
    </citation>
    <scope>NUCLEOTIDE SEQUENCE [LARGE SCALE GENOMIC DNA]</scope>
</reference>
<sequence length="80" mass="8755">MTLCQISAPRAEGHDFENRAYEIAAKIVGVSYSKATRALTGESRDNHNILTPPSHEFSCAVAHRLLILEDGDTDNNIVSD</sequence>
<protein>
    <submittedName>
        <fullName evidence="1">Uncharacterized protein</fullName>
    </submittedName>
</protein>
<comment type="caution">
    <text evidence="1">The sequence shown here is derived from an EMBL/GenBank/DDBJ whole genome shotgun (WGS) entry which is preliminary data.</text>
</comment>
<dbReference type="AlphaFoldDB" id="A0A4Y2JE00"/>
<evidence type="ECO:0000313" key="2">
    <source>
        <dbReference type="Proteomes" id="UP000499080"/>
    </source>
</evidence>
<gene>
    <name evidence="1" type="ORF">AVEN_223652_1</name>
</gene>
<organism evidence="1 2">
    <name type="scientific">Araneus ventricosus</name>
    <name type="common">Orbweaver spider</name>
    <name type="synonym">Epeira ventricosa</name>
    <dbReference type="NCBI Taxonomy" id="182803"/>
    <lineage>
        <taxon>Eukaryota</taxon>
        <taxon>Metazoa</taxon>
        <taxon>Ecdysozoa</taxon>
        <taxon>Arthropoda</taxon>
        <taxon>Chelicerata</taxon>
        <taxon>Arachnida</taxon>
        <taxon>Araneae</taxon>
        <taxon>Araneomorphae</taxon>
        <taxon>Entelegynae</taxon>
        <taxon>Araneoidea</taxon>
        <taxon>Araneidae</taxon>
        <taxon>Araneus</taxon>
    </lineage>
</organism>
<dbReference type="EMBL" id="BGPR01003402">
    <property type="protein sequence ID" value="GBM87689.1"/>
    <property type="molecule type" value="Genomic_DNA"/>
</dbReference>
<dbReference type="Proteomes" id="UP000499080">
    <property type="component" value="Unassembled WGS sequence"/>
</dbReference>
<evidence type="ECO:0000313" key="1">
    <source>
        <dbReference type="EMBL" id="GBM87689.1"/>
    </source>
</evidence>
<proteinExistence type="predicted"/>
<name>A0A4Y2JE00_ARAVE</name>